<evidence type="ECO:0000256" key="4">
    <source>
        <dbReference type="ARBA" id="ARBA00022452"/>
    </source>
</evidence>
<dbReference type="PANTHER" id="PTHR30026:SF20">
    <property type="entry name" value="OUTER MEMBRANE PROTEIN TOLC"/>
    <property type="match status" value="1"/>
</dbReference>
<dbReference type="RefSeq" id="WP_346242757.1">
    <property type="nucleotide sequence ID" value="NZ_JAZHYP010000009.1"/>
</dbReference>
<protein>
    <submittedName>
        <fullName evidence="8">TolC family protein</fullName>
    </submittedName>
</protein>
<evidence type="ECO:0000313" key="8">
    <source>
        <dbReference type="EMBL" id="MEN3324959.1"/>
    </source>
</evidence>
<evidence type="ECO:0000256" key="2">
    <source>
        <dbReference type="ARBA" id="ARBA00007613"/>
    </source>
</evidence>
<keyword evidence="7" id="KW-0998">Cell outer membrane</keyword>
<comment type="subcellular location">
    <subcellularLocation>
        <location evidence="1">Cell outer membrane</location>
    </subcellularLocation>
</comment>
<comment type="similarity">
    <text evidence="2">Belongs to the outer membrane factor (OMF) (TC 1.B.17) family.</text>
</comment>
<sequence>MKTHIIKAVMLLLVFFTGIKAHAQKTISLEEAIALSAQGNKVLKIQNLQELRAKQAVKEARGEFLPNLAFNGNVSKYFDRQVIFLPGSFAGTNNAVQDVSVGGLQQYNGVVSLNQTLFSKRTKEALKASLVEEKIEQEKTADVESQLIQEITKIYYQVLLNQNQLVLLEKSLNRNEKALKDAKSLYLQGKGLKTDTLSSYIVVENLKTSVAYQKSRIEISKTQLKQLIGWDEQNEIDLIDSLLVAENSEAIDVMDDDIVVEELSRQDIAIQKLSIELEEKRLAAIKATRHPEVSLIGQYQIQSQADDMKLSNQTWHNTTFVGANLSIPIFNGGRTSSKVKQSQLKLEQEKIKIEDLYDAVKLELATIISDWNHAKLQYETQKRTVEAAEVNYVMNTNRYSNGIGSKLEVTDAELALTTSQINFLYAIYNLKINKTELQRAVGKLNFSIQ</sequence>
<keyword evidence="6" id="KW-0472">Membrane</keyword>
<proteinExistence type="inferred from homology"/>
<organism evidence="8 9">
    <name type="scientific">Mariniflexile soesokkakense</name>
    <dbReference type="NCBI Taxonomy" id="1343160"/>
    <lineage>
        <taxon>Bacteria</taxon>
        <taxon>Pseudomonadati</taxon>
        <taxon>Bacteroidota</taxon>
        <taxon>Flavobacteriia</taxon>
        <taxon>Flavobacteriales</taxon>
        <taxon>Flavobacteriaceae</taxon>
        <taxon>Mariniflexile</taxon>
    </lineage>
</organism>
<evidence type="ECO:0000313" key="9">
    <source>
        <dbReference type="Proteomes" id="UP001416393"/>
    </source>
</evidence>
<evidence type="ECO:0000256" key="5">
    <source>
        <dbReference type="ARBA" id="ARBA00022692"/>
    </source>
</evidence>
<dbReference type="PANTHER" id="PTHR30026">
    <property type="entry name" value="OUTER MEMBRANE PROTEIN TOLC"/>
    <property type="match status" value="1"/>
</dbReference>
<name>A0ABV0AHL8_9FLAO</name>
<dbReference type="Pfam" id="PF02321">
    <property type="entry name" value="OEP"/>
    <property type="match status" value="2"/>
</dbReference>
<comment type="caution">
    <text evidence="8">The sequence shown here is derived from an EMBL/GenBank/DDBJ whole genome shotgun (WGS) entry which is preliminary data.</text>
</comment>
<dbReference type="InterPro" id="IPR003423">
    <property type="entry name" value="OMP_efflux"/>
</dbReference>
<reference evidence="8 9" key="1">
    <citation type="submission" date="2024-01" db="EMBL/GenBank/DDBJ databases">
        <title>Mariniflexile litorale sp. nov., isolated from the shallow sediments of the Sea of Japan.</title>
        <authorList>
            <person name="Romanenko L."/>
            <person name="Bystritskaya E."/>
            <person name="Isaeva M."/>
        </authorList>
    </citation>
    <scope>NUCLEOTIDE SEQUENCE [LARGE SCALE GENOMIC DNA]</scope>
    <source>
        <strain evidence="8 9">KCTC 32427</strain>
    </source>
</reference>
<evidence type="ECO:0000256" key="6">
    <source>
        <dbReference type="ARBA" id="ARBA00023136"/>
    </source>
</evidence>
<dbReference type="EMBL" id="JAZHYP010000009">
    <property type="protein sequence ID" value="MEN3324959.1"/>
    <property type="molecule type" value="Genomic_DNA"/>
</dbReference>
<gene>
    <name evidence="8" type="ORF">VP395_14565</name>
</gene>
<dbReference type="SUPFAM" id="SSF56954">
    <property type="entry name" value="Outer membrane efflux proteins (OEP)"/>
    <property type="match status" value="1"/>
</dbReference>
<keyword evidence="5" id="KW-0812">Transmembrane</keyword>
<evidence type="ECO:0000256" key="1">
    <source>
        <dbReference type="ARBA" id="ARBA00004442"/>
    </source>
</evidence>
<dbReference type="Proteomes" id="UP001416393">
    <property type="component" value="Unassembled WGS sequence"/>
</dbReference>
<accession>A0ABV0AHL8</accession>
<evidence type="ECO:0000256" key="3">
    <source>
        <dbReference type="ARBA" id="ARBA00022448"/>
    </source>
</evidence>
<keyword evidence="9" id="KW-1185">Reference proteome</keyword>
<evidence type="ECO:0000256" key="7">
    <source>
        <dbReference type="ARBA" id="ARBA00023237"/>
    </source>
</evidence>
<keyword evidence="4" id="KW-1134">Transmembrane beta strand</keyword>
<dbReference type="Gene3D" id="1.20.1600.10">
    <property type="entry name" value="Outer membrane efflux proteins (OEP)"/>
    <property type="match status" value="1"/>
</dbReference>
<dbReference type="InterPro" id="IPR051906">
    <property type="entry name" value="TolC-like"/>
</dbReference>
<keyword evidence="3" id="KW-0813">Transport</keyword>